<accession>A0A6A4H5S7</accession>
<evidence type="ECO:0000313" key="2">
    <source>
        <dbReference type="EMBL" id="KAE9393552.1"/>
    </source>
</evidence>
<proteinExistence type="predicted"/>
<gene>
    <name evidence="2" type="ORF">BT96DRAFT_1022963</name>
</gene>
<protein>
    <recommendedName>
        <fullName evidence="4">SAP domain-containing protein</fullName>
    </recommendedName>
</protein>
<dbReference type="Proteomes" id="UP000799118">
    <property type="component" value="Unassembled WGS sequence"/>
</dbReference>
<reference evidence="2" key="1">
    <citation type="journal article" date="2019" name="Environ. Microbiol.">
        <title>Fungal ecological strategies reflected in gene transcription - a case study of two litter decomposers.</title>
        <authorList>
            <person name="Barbi F."/>
            <person name="Kohler A."/>
            <person name="Barry K."/>
            <person name="Baskaran P."/>
            <person name="Daum C."/>
            <person name="Fauchery L."/>
            <person name="Ihrmark K."/>
            <person name="Kuo A."/>
            <person name="LaButti K."/>
            <person name="Lipzen A."/>
            <person name="Morin E."/>
            <person name="Grigoriev I.V."/>
            <person name="Henrissat B."/>
            <person name="Lindahl B."/>
            <person name="Martin F."/>
        </authorList>
    </citation>
    <scope>NUCLEOTIDE SEQUENCE</scope>
    <source>
        <strain evidence="2">JB14</strain>
    </source>
</reference>
<name>A0A6A4H5S7_9AGAR</name>
<dbReference type="OrthoDB" id="3039677at2759"/>
<evidence type="ECO:0008006" key="4">
    <source>
        <dbReference type="Google" id="ProtNLM"/>
    </source>
</evidence>
<dbReference type="PANTHER" id="PTHR46579:SF2">
    <property type="entry name" value="C2H2-TYPE DOMAIN-CONTAINING PROTEIN"/>
    <property type="match status" value="1"/>
</dbReference>
<dbReference type="PANTHER" id="PTHR46579">
    <property type="entry name" value="F5/8 TYPE C DOMAIN-CONTAINING PROTEIN-RELATED"/>
    <property type="match status" value="1"/>
</dbReference>
<organism evidence="2 3">
    <name type="scientific">Gymnopus androsaceus JB14</name>
    <dbReference type="NCBI Taxonomy" id="1447944"/>
    <lineage>
        <taxon>Eukaryota</taxon>
        <taxon>Fungi</taxon>
        <taxon>Dikarya</taxon>
        <taxon>Basidiomycota</taxon>
        <taxon>Agaricomycotina</taxon>
        <taxon>Agaricomycetes</taxon>
        <taxon>Agaricomycetidae</taxon>
        <taxon>Agaricales</taxon>
        <taxon>Marasmiineae</taxon>
        <taxon>Omphalotaceae</taxon>
        <taxon>Gymnopus</taxon>
    </lineage>
</organism>
<feature type="region of interest" description="Disordered" evidence="1">
    <location>
        <begin position="56"/>
        <end position="96"/>
    </location>
</feature>
<sequence length="1351" mass="153634">MPRKSKTPFRHCRCDTCSKDSPQGLLIPAHTFVIHSRQQRIRNALGSAEATMNMSEDAPAVGSAEATINPDSSLADMADDKDDAPGAETAKDFRQHRSTSSDADYLLSIEADIEAQMSTLYSEFTLEFLHNPSPDTPFRYPDPTTLGLFNSGYFSLKTNKACNRRFLEIESHICGLWQQMEKLPPEGRSERLEDSLHHALTTIHRLKSKHWTDQAYPNGPLGRSFNNLRHFRGWAQLRNQSELTANCTAALIIYIKFQTPVRKMHVILALQRWITEKRTSSSSAHVGSKPIASQIPKNINTIVDHYSIDPTTRTFICCSQCFAILPLTNNNVAAARSAYIAQQPLPSCKVQSAPDSLPCGNPLWKIRRIDDKSFVVPIQKQVFQDFKDWLGKLLATPGVEEEFLNNPPLESNVTKDFRDSPIVRAFKGSDGLPYIREPSGTPPDLRLMMSLGTDGFHPFSNSRRAATVSCTAIYMVLLSLPEHLRYQQKYLYLVTVLSGSVHSNINHSLAWLVDQILPFWEEGVYYTRTAKYILGRRTFVVIIPIFRDTEAATEISGFASHSHHNFCRRCLLQLKDIDNLDPDTWPLRDAQTHREIALEWKNSPEPGRKALFDKHGVRYTELLRLPYMDLILFTIFDVMHFGDLGNLQTHIMDIFQVDHTKLGGEGLGTSTKDNYTKPSNSTMRTIWNVIRENRNLDPQLRRLNFDVLRYICFALGLRTNTRRNASTLVKRIVEWRADVNEDQIPTIPRLNYANVVPEDDEESRNGTDVSVNSATSFNTANSSIFTMEVPPPPPVTRPFNAPVLASRDSEYNDLKAQVKNFSGHSPGYKVTSKVLQTLCQDLGIPFARSDTKIIIINRIRSWRKDHGTPDRLNNPEDAIDSVQYEVCKRKFEAKELAKSTLEYQIPLNSYSHQRASITADEMARRLKLWRQEHRDSMVTPLESPRAVIGKNVLGEVDIDRKCTLLPSWTSTVRDNWGTPSGGTLGADEWRTLCFIHLVVTLIRIWGYEYEETSRHFQMLLNYLDLVHALHVLYLHETSSPLQEYYCSRMLRYLHTVITLFPDIQLKPNHHYAIHAAEDLKLMGPPHARSTPVFERVNLKLRETNTNKHLGSDVEETMLNSFCRQGNLDLMLEHDMQDLKQVVNTMDAIKREDRHGMFAGTDLLIWSSTEFSSTPVQLSEQDLDRIVDLLCQVYNVDHSHWSGKVFRNAFDLGGIAVGRAIYSPKLLDSSIVFTDEGCICAGTILQVISYPHQNPHQNPNQDSANAIYLRIRPMEPINPQSDLYRKLNCGWLCDCNPLMRDKIIPMVNLISHFARTDFPIRGQLVTHVLPLVKVFHGNPSGRPNPGTGPMED</sequence>
<evidence type="ECO:0000313" key="3">
    <source>
        <dbReference type="Proteomes" id="UP000799118"/>
    </source>
</evidence>
<evidence type="ECO:0000256" key="1">
    <source>
        <dbReference type="SAM" id="MobiDB-lite"/>
    </source>
</evidence>
<dbReference type="EMBL" id="ML769569">
    <property type="protein sequence ID" value="KAE9393552.1"/>
    <property type="molecule type" value="Genomic_DNA"/>
</dbReference>
<keyword evidence="3" id="KW-1185">Reference proteome</keyword>